<accession>A0A0Z8NCX1</accession>
<dbReference type="RefSeq" id="WP_044674832.1">
    <property type="nucleotide sequence ID" value="NZ_CEDG01000068.1"/>
</dbReference>
<dbReference type="Gene3D" id="3.40.50.150">
    <property type="entry name" value="Vaccinia Virus protein VP39"/>
    <property type="match status" value="1"/>
</dbReference>
<evidence type="ECO:0000259" key="5">
    <source>
        <dbReference type="Pfam" id="PF01555"/>
    </source>
</evidence>
<dbReference type="InterPro" id="IPR001091">
    <property type="entry name" value="RM_Methyltransferase"/>
</dbReference>
<evidence type="ECO:0000313" key="10">
    <source>
        <dbReference type="Proteomes" id="UP000278566"/>
    </source>
</evidence>
<dbReference type="InterPro" id="IPR022221">
    <property type="entry name" value="TypeIII_RM_meth"/>
</dbReference>
<dbReference type="GO" id="GO:0003677">
    <property type="term" value="F:DNA binding"/>
    <property type="evidence" value="ECO:0007669"/>
    <property type="project" value="InterPro"/>
</dbReference>
<dbReference type="PRINTS" id="PR00508">
    <property type="entry name" value="S21N4MTFRASE"/>
</dbReference>
<dbReference type="EMBL" id="FIIN01000019">
    <property type="protein sequence ID" value="CYW25216.1"/>
    <property type="molecule type" value="Genomic_DNA"/>
</dbReference>
<proteinExistence type="predicted"/>
<dbReference type="InterPro" id="IPR002941">
    <property type="entry name" value="DNA_methylase_N4/N6"/>
</dbReference>
<reference evidence="8 10" key="2">
    <citation type="submission" date="2018-11" db="EMBL/GenBank/DDBJ databases">
        <title>Changes in penicillin susceptibility of Streptococcus suis isolates by amino acid alterations in the penicillin-binding protein.</title>
        <authorList>
            <person name="Niemann L."/>
            <person name="Eichhorn I."/>
        </authorList>
    </citation>
    <scope>NUCLEOTIDE SEQUENCE [LARGE SCALE GENOMIC DNA]</scope>
    <source>
        <strain evidence="8 10">IMT40738</strain>
    </source>
</reference>
<evidence type="ECO:0000259" key="6">
    <source>
        <dbReference type="Pfam" id="PF12564"/>
    </source>
</evidence>
<dbReference type="Pfam" id="PF01555">
    <property type="entry name" value="N6_N4_Mtase"/>
    <property type="match status" value="1"/>
</dbReference>
<dbReference type="InterPro" id="IPR002295">
    <property type="entry name" value="N4/N6-MTase_EcoPI_Mod-like"/>
</dbReference>
<dbReference type="GO" id="GO:0032259">
    <property type="term" value="P:methylation"/>
    <property type="evidence" value="ECO:0007669"/>
    <property type="project" value="UniProtKB-KW"/>
</dbReference>
<feature type="domain" description="DNA methylase N-4/N-6" evidence="5">
    <location>
        <begin position="193"/>
        <end position="504"/>
    </location>
</feature>
<name>A0A0Z8NCX1_STRSU</name>
<dbReference type="InterPro" id="IPR029063">
    <property type="entry name" value="SAM-dependent_MTases_sf"/>
</dbReference>
<sequence>MKQELERLLLQKEEFLVEGTLNKNKLAELARQYNPQLLNLLISEPTISNHFFSTLEKGVLVFKKDTFLQFLNNKEFLPDSFTAYKTKIGLATSDNRYLSENNEVVLNFPYKDCVLEGGQTKDDAKRQEIFFNETLAPTEINRLLDDKVLTNFKRFDSDGEQEVTEINETDNLIIKGNNLIALHSLKKRFAGKVKLIYIDVPYNTGSDSFGYNDNFNHSTWLTFMRNRLQVARELLSKEGVIFVHLDNNEVKYLGVLLDEIFGRNNFVELVTVVNNPRGRDYGGIANMHEFIFVYRKSEFAELFPINEPDKVFKFQDEYGGFDIRELRNRNTAFHIGNRPNLVYPIYVNPNSCDNSGFYSVSEVRDSEHTIEVLPKKSRGIQTVWRWGKPKFIENKNINVMARPMKDGGWSIQEKYRKRTVMARSVWWDKEVNSEKGTIHIGDLFGDKVFTFPKPEGTIKRILEIATKEGDIVLDYHLGSGTTAAVAHKMNRQYIGIEQMNYIETVSVERLKKVIDGEQGGISKDVNWTGGGSFVYAELKNDAQDFKEAILKATTTEELLELFNKAKTSSFLSYRVDPKKLKESEFKELSLAEQKQVLAEIVDNNNLYVNFSDMEDQTYGISPQEKALNRAFYGEE</sequence>
<protein>
    <submittedName>
        <fullName evidence="7">Putative type III restriction/modification system modification methylase</fullName>
        <ecNumber evidence="7">2.1.1.72</ecNumber>
    </submittedName>
    <submittedName>
        <fullName evidence="8">Site-specific DNA-methyltransferase</fullName>
    </submittedName>
</protein>
<evidence type="ECO:0000256" key="1">
    <source>
        <dbReference type="ARBA" id="ARBA00022603"/>
    </source>
</evidence>
<keyword evidence="2 7" id="KW-0808">Transferase</keyword>
<keyword evidence="4" id="KW-0680">Restriction system</keyword>
<evidence type="ECO:0000256" key="4">
    <source>
        <dbReference type="ARBA" id="ARBA00022747"/>
    </source>
</evidence>
<dbReference type="EMBL" id="RRZO01000006">
    <property type="protein sequence ID" value="RRN52120.1"/>
    <property type="molecule type" value="Genomic_DNA"/>
</dbReference>
<dbReference type="EC" id="2.1.1.72" evidence="7"/>
<evidence type="ECO:0000313" key="8">
    <source>
        <dbReference type="EMBL" id="RRN52120.1"/>
    </source>
</evidence>
<organism evidence="7 9">
    <name type="scientific">Streptococcus suis</name>
    <dbReference type="NCBI Taxonomy" id="1307"/>
    <lineage>
        <taxon>Bacteria</taxon>
        <taxon>Bacillati</taxon>
        <taxon>Bacillota</taxon>
        <taxon>Bacilli</taxon>
        <taxon>Lactobacillales</taxon>
        <taxon>Streptococcaceae</taxon>
        <taxon>Streptococcus</taxon>
    </lineage>
</organism>
<gene>
    <name evidence="7" type="primary">dpnA</name>
    <name evidence="8" type="ORF">EI220_02835</name>
    <name evidence="7" type="ORF">ERS132452_02088</name>
</gene>
<reference evidence="7 9" key="1">
    <citation type="submission" date="2016-02" db="EMBL/GenBank/DDBJ databases">
        <authorList>
            <consortium name="Pathogen Informatics"/>
        </authorList>
    </citation>
    <scope>NUCLEOTIDE SEQUENCE [LARGE SCALE GENOMIC DNA]</scope>
    <source>
        <strain evidence="7 9">LSS90</strain>
    </source>
</reference>
<dbReference type="AlphaFoldDB" id="A0A0Z8NCX1"/>
<keyword evidence="3" id="KW-0949">S-adenosyl-L-methionine</keyword>
<dbReference type="Proteomes" id="UP000278566">
    <property type="component" value="Unassembled WGS sequence"/>
</dbReference>
<evidence type="ECO:0000313" key="9">
    <source>
        <dbReference type="Proteomes" id="UP000071765"/>
    </source>
</evidence>
<evidence type="ECO:0000256" key="3">
    <source>
        <dbReference type="ARBA" id="ARBA00022691"/>
    </source>
</evidence>
<dbReference type="GO" id="GO:0009007">
    <property type="term" value="F:site-specific DNA-methyltransferase (adenine-specific) activity"/>
    <property type="evidence" value="ECO:0007669"/>
    <property type="project" value="UniProtKB-EC"/>
</dbReference>
<dbReference type="Proteomes" id="UP000071765">
    <property type="component" value="Unassembled WGS sequence"/>
</dbReference>
<keyword evidence="1 7" id="KW-0489">Methyltransferase</keyword>
<dbReference type="SUPFAM" id="SSF53335">
    <property type="entry name" value="S-adenosyl-L-methionine-dependent methyltransferases"/>
    <property type="match status" value="1"/>
</dbReference>
<dbReference type="Pfam" id="PF12564">
    <property type="entry name" value="TypeIII_RM_meth"/>
    <property type="match status" value="1"/>
</dbReference>
<dbReference type="GO" id="GO:0009307">
    <property type="term" value="P:DNA restriction-modification system"/>
    <property type="evidence" value="ECO:0007669"/>
    <property type="project" value="UniProtKB-KW"/>
</dbReference>
<dbReference type="PIRSF" id="PIRSF015855">
    <property type="entry name" value="TypeIII_Mtase_mKpnI"/>
    <property type="match status" value="1"/>
</dbReference>
<evidence type="ECO:0000313" key="7">
    <source>
        <dbReference type="EMBL" id="CYW25216.1"/>
    </source>
</evidence>
<feature type="domain" description="Type III restriction/modification enzyme methylation subunit" evidence="6">
    <location>
        <begin position="34"/>
        <end position="90"/>
    </location>
</feature>
<evidence type="ECO:0000256" key="2">
    <source>
        <dbReference type="ARBA" id="ARBA00022679"/>
    </source>
</evidence>
<dbReference type="GO" id="GO:0008170">
    <property type="term" value="F:N-methyltransferase activity"/>
    <property type="evidence" value="ECO:0007669"/>
    <property type="project" value="InterPro"/>
</dbReference>